<evidence type="ECO:0000313" key="3">
    <source>
        <dbReference type="Proteomes" id="UP000016932"/>
    </source>
</evidence>
<evidence type="ECO:0000313" key="2">
    <source>
        <dbReference type="EMBL" id="EME87751.1"/>
    </source>
</evidence>
<dbReference type="HOGENOM" id="CLU_1195318_0_0_1"/>
<gene>
    <name evidence="2" type="ORF">MYCFIDRAFT_169513</name>
</gene>
<dbReference type="AlphaFoldDB" id="N1Q7T6"/>
<name>N1Q7T6_PSEFD</name>
<evidence type="ECO:0000256" key="1">
    <source>
        <dbReference type="SAM" id="MobiDB-lite"/>
    </source>
</evidence>
<dbReference type="VEuPathDB" id="FungiDB:MYCFIDRAFT_169513"/>
<organism evidence="2 3">
    <name type="scientific">Pseudocercospora fijiensis (strain CIRAD86)</name>
    <name type="common">Black leaf streak disease fungus</name>
    <name type="synonym">Mycosphaerella fijiensis</name>
    <dbReference type="NCBI Taxonomy" id="383855"/>
    <lineage>
        <taxon>Eukaryota</taxon>
        <taxon>Fungi</taxon>
        <taxon>Dikarya</taxon>
        <taxon>Ascomycota</taxon>
        <taxon>Pezizomycotina</taxon>
        <taxon>Dothideomycetes</taxon>
        <taxon>Dothideomycetidae</taxon>
        <taxon>Mycosphaerellales</taxon>
        <taxon>Mycosphaerellaceae</taxon>
        <taxon>Pseudocercospora</taxon>
    </lineage>
</organism>
<dbReference type="EMBL" id="KB446555">
    <property type="protein sequence ID" value="EME87751.1"/>
    <property type="molecule type" value="Genomic_DNA"/>
</dbReference>
<feature type="region of interest" description="Disordered" evidence="1">
    <location>
        <begin position="210"/>
        <end position="232"/>
    </location>
</feature>
<accession>N1Q7T6</accession>
<sequence>MFQNIRGWRGLESWGLTSSTIVYRTSLRGSLRVRGREDWGCRSWQLCCAFFGAGEAVLGSRTPASSRTQLMNRTRIWILVHPPCIALAIIRLMSLYCTTCVLLYGVKDNTFLGVEFTDHKKGLMILILGSQSTTCISCWSKAAKTSIFRLCNLCPALQVISRDSYGCTHIMQHSRPSPMAVMDLLKYVGLSLCNGLPERVLKNCALRVTSHSNDPDSDSPSRVHAGVMGEQR</sequence>
<protein>
    <submittedName>
        <fullName evidence="2">Uncharacterized protein</fullName>
    </submittedName>
</protein>
<proteinExistence type="predicted"/>
<keyword evidence="3" id="KW-1185">Reference proteome</keyword>
<dbReference type="RefSeq" id="XP_007921079.1">
    <property type="nucleotide sequence ID" value="XM_007922888.1"/>
</dbReference>
<dbReference type="GeneID" id="19332373"/>
<reference evidence="2 3" key="1">
    <citation type="journal article" date="2012" name="PLoS Pathog.">
        <title>Diverse lifestyles and strategies of plant pathogenesis encoded in the genomes of eighteen Dothideomycetes fungi.</title>
        <authorList>
            <person name="Ohm R.A."/>
            <person name="Feau N."/>
            <person name="Henrissat B."/>
            <person name="Schoch C.L."/>
            <person name="Horwitz B.A."/>
            <person name="Barry K.W."/>
            <person name="Condon B.J."/>
            <person name="Copeland A.C."/>
            <person name="Dhillon B."/>
            <person name="Glaser F."/>
            <person name="Hesse C.N."/>
            <person name="Kosti I."/>
            <person name="LaButti K."/>
            <person name="Lindquist E.A."/>
            <person name="Lucas S."/>
            <person name="Salamov A.A."/>
            <person name="Bradshaw R.E."/>
            <person name="Ciuffetti L."/>
            <person name="Hamelin R.C."/>
            <person name="Kema G.H.J."/>
            <person name="Lawrence C."/>
            <person name="Scott J.A."/>
            <person name="Spatafora J.W."/>
            <person name="Turgeon B.G."/>
            <person name="de Wit P.J.G.M."/>
            <person name="Zhong S."/>
            <person name="Goodwin S.B."/>
            <person name="Grigoriev I.V."/>
        </authorList>
    </citation>
    <scope>NUCLEOTIDE SEQUENCE [LARGE SCALE GENOMIC DNA]</scope>
    <source>
        <strain evidence="2 3">CIRAD86</strain>
    </source>
</reference>
<dbReference type="KEGG" id="pfj:MYCFIDRAFT_169513"/>
<dbReference type="Proteomes" id="UP000016932">
    <property type="component" value="Unassembled WGS sequence"/>
</dbReference>